<feature type="transmembrane region" description="Helical" evidence="1">
    <location>
        <begin position="79"/>
        <end position="100"/>
    </location>
</feature>
<sequence>MHWSGRHRSGGPLAAAVVALAALLVVLALASGPVDVQEPGWLGDGGVTGDVVPLEPGPTASAAPTEEPVLDDGAPGIDVPWQVVVLAAVAAAVYLVYCIVRRVVPDLRLRAARRRTPLGGHVEALPDPVEDLRDGARSAATALSGPAPDAAAAVIAAWLALESAAAGSGAARGPAQTPTEFTAALLRRHHADPDAVATLLGLYHRARFAVRPDLGAQDVEAARHALETLVGTLGSASTVGGAG</sequence>
<dbReference type="Proteomes" id="UP000542813">
    <property type="component" value="Unassembled WGS sequence"/>
</dbReference>
<gene>
    <name evidence="3" type="ORF">HD601_006572</name>
</gene>
<reference evidence="3 4" key="1">
    <citation type="submission" date="2020-08" db="EMBL/GenBank/DDBJ databases">
        <title>Sequencing the genomes of 1000 actinobacteria strains.</title>
        <authorList>
            <person name="Klenk H.-P."/>
        </authorList>
    </citation>
    <scope>NUCLEOTIDE SEQUENCE [LARGE SCALE GENOMIC DNA]</scope>
    <source>
        <strain evidence="3 4">DSM 102122</strain>
    </source>
</reference>
<dbReference type="Pfam" id="PF13559">
    <property type="entry name" value="DUF4129"/>
    <property type="match status" value="1"/>
</dbReference>
<keyword evidence="1" id="KW-1133">Transmembrane helix</keyword>
<keyword evidence="4" id="KW-1185">Reference proteome</keyword>
<proteinExistence type="predicted"/>
<evidence type="ECO:0000313" key="3">
    <source>
        <dbReference type="EMBL" id="MBB5791997.1"/>
    </source>
</evidence>
<accession>A0A7W9LQ89</accession>
<dbReference type="RefSeq" id="WP_184829201.1">
    <property type="nucleotide sequence ID" value="NZ_JACHMM010000001.1"/>
</dbReference>
<comment type="caution">
    <text evidence="3">The sequence shown here is derived from an EMBL/GenBank/DDBJ whole genome shotgun (WGS) entry which is preliminary data.</text>
</comment>
<protein>
    <recommendedName>
        <fullName evidence="2">Protein-glutamine gamma-glutamyltransferase-like C-terminal domain-containing protein</fullName>
    </recommendedName>
</protein>
<organism evidence="3 4">
    <name type="scientific">Jiangella mangrovi</name>
    <dbReference type="NCBI Taxonomy" id="1524084"/>
    <lineage>
        <taxon>Bacteria</taxon>
        <taxon>Bacillati</taxon>
        <taxon>Actinomycetota</taxon>
        <taxon>Actinomycetes</taxon>
        <taxon>Jiangellales</taxon>
        <taxon>Jiangellaceae</taxon>
        <taxon>Jiangella</taxon>
    </lineage>
</organism>
<evidence type="ECO:0000259" key="2">
    <source>
        <dbReference type="Pfam" id="PF13559"/>
    </source>
</evidence>
<evidence type="ECO:0000313" key="4">
    <source>
        <dbReference type="Proteomes" id="UP000542813"/>
    </source>
</evidence>
<name>A0A7W9LQ89_9ACTN</name>
<dbReference type="InterPro" id="IPR025403">
    <property type="entry name" value="TgpA-like_C"/>
</dbReference>
<dbReference type="AlphaFoldDB" id="A0A7W9LQ89"/>
<feature type="domain" description="Protein-glutamine gamma-glutamyltransferase-like C-terminal" evidence="2">
    <location>
        <begin position="157"/>
        <end position="227"/>
    </location>
</feature>
<keyword evidence="1" id="KW-0472">Membrane</keyword>
<keyword evidence="1" id="KW-0812">Transmembrane</keyword>
<evidence type="ECO:0000256" key="1">
    <source>
        <dbReference type="SAM" id="Phobius"/>
    </source>
</evidence>
<dbReference type="EMBL" id="JACHMM010000001">
    <property type="protein sequence ID" value="MBB5791997.1"/>
    <property type="molecule type" value="Genomic_DNA"/>
</dbReference>